<proteinExistence type="predicted"/>
<gene>
    <name evidence="3" type="ORF">J8A68_003479</name>
</gene>
<dbReference type="Pfam" id="PF10471">
    <property type="entry name" value="ANAPC_CDC26"/>
    <property type="match status" value="1"/>
</dbReference>
<protein>
    <submittedName>
        <fullName evidence="3">Uncharacterized protein</fullName>
    </submittedName>
</protein>
<dbReference type="AlphaFoldDB" id="A0A8J5QVJ4"/>
<feature type="region of interest" description="Disordered" evidence="2">
    <location>
        <begin position="55"/>
        <end position="88"/>
    </location>
</feature>
<keyword evidence="1" id="KW-0833">Ubl conjugation pathway</keyword>
<evidence type="ECO:0000256" key="2">
    <source>
        <dbReference type="SAM" id="MobiDB-lite"/>
    </source>
</evidence>
<comment type="caution">
    <text evidence="3">The sequence shown here is derived from an EMBL/GenBank/DDBJ whole genome shotgun (WGS) entry which is preliminary data.</text>
</comment>
<reference evidence="3 4" key="1">
    <citation type="journal article" date="2021" name="DNA Res.">
        <title>Genome analysis of Candida subhashii reveals its hybrid nature and dual mitochondrial genome conformations.</title>
        <authorList>
            <person name="Mixao V."/>
            <person name="Hegedusova E."/>
            <person name="Saus E."/>
            <person name="Pryszcz L.P."/>
            <person name="Cillingova A."/>
            <person name="Nosek J."/>
            <person name="Gabaldon T."/>
        </authorList>
    </citation>
    <scope>NUCLEOTIDE SEQUENCE [LARGE SCALE GENOMIC DNA]</scope>
    <source>
        <strain evidence="3 4">CBS 10753</strain>
    </source>
</reference>
<accession>A0A8J5QVJ4</accession>
<dbReference type="GO" id="GO:0031145">
    <property type="term" value="P:anaphase-promoting complex-dependent catabolic process"/>
    <property type="evidence" value="ECO:0007669"/>
    <property type="project" value="InterPro"/>
</dbReference>
<feature type="compositionally biased region" description="Basic and acidic residues" evidence="2">
    <location>
        <begin position="78"/>
        <end position="88"/>
    </location>
</feature>
<dbReference type="EMBL" id="JAGSYN010000154">
    <property type="protein sequence ID" value="KAG7663010.1"/>
    <property type="molecule type" value="Genomic_DNA"/>
</dbReference>
<evidence type="ECO:0000256" key="1">
    <source>
        <dbReference type="ARBA" id="ARBA00022786"/>
    </source>
</evidence>
<organism evidence="3 4">
    <name type="scientific">[Candida] subhashii</name>
    <dbReference type="NCBI Taxonomy" id="561895"/>
    <lineage>
        <taxon>Eukaryota</taxon>
        <taxon>Fungi</taxon>
        <taxon>Dikarya</taxon>
        <taxon>Ascomycota</taxon>
        <taxon>Saccharomycotina</taxon>
        <taxon>Pichiomycetes</taxon>
        <taxon>Debaryomycetaceae</taxon>
        <taxon>Spathaspora</taxon>
    </lineage>
</organism>
<dbReference type="GeneID" id="73470279"/>
<dbReference type="OrthoDB" id="4091035at2759"/>
<dbReference type="RefSeq" id="XP_049263243.1">
    <property type="nucleotide sequence ID" value="XM_049407339.1"/>
</dbReference>
<sequence>MLRRPATTIKLSPEDILEYDESLKQKLELQQQQQQSINELSQYSPQTSILQEQIGGSSDMMQGYKQSSSINQQAGNQSRDDRIGVRKN</sequence>
<dbReference type="InterPro" id="IPR018860">
    <property type="entry name" value="APC_suCDC26"/>
</dbReference>
<feature type="compositionally biased region" description="Polar residues" evidence="2">
    <location>
        <begin position="55"/>
        <end position="77"/>
    </location>
</feature>
<name>A0A8J5QVJ4_9ASCO</name>
<keyword evidence="4" id="KW-1185">Reference proteome</keyword>
<dbReference type="Proteomes" id="UP000694255">
    <property type="component" value="Unassembled WGS sequence"/>
</dbReference>
<evidence type="ECO:0000313" key="4">
    <source>
        <dbReference type="Proteomes" id="UP000694255"/>
    </source>
</evidence>
<evidence type="ECO:0000313" key="3">
    <source>
        <dbReference type="EMBL" id="KAG7663010.1"/>
    </source>
</evidence>
<dbReference type="GO" id="GO:0005680">
    <property type="term" value="C:anaphase-promoting complex"/>
    <property type="evidence" value="ECO:0007669"/>
    <property type="project" value="InterPro"/>
</dbReference>